<evidence type="ECO:0000256" key="1">
    <source>
        <dbReference type="ARBA" id="ARBA00001709"/>
    </source>
</evidence>
<feature type="domain" description="Enoyl-CoA hydratase/isomerase" evidence="4">
    <location>
        <begin position="15"/>
        <end position="357"/>
    </location>
</feature>
<evidence type="ECO:0000313" key="5">
    <source>
        <dbReference type="EMBL" id="AOT72578.1"/>
    </source>
</evidence>
<evidence type="ECO:0000256" key="2">
    <source>
        <dbReference type="ARBA" id="ARBA00011915"/>
    </source>
</evidence>
<dbReference type="AlphaFoldDB" id="A0A1D8GNT0"/>
<dbReference type="OrthoDB" id="9775794at2"/>
<dbReference type="SUPFAM" id="SSF52096">
    <property type="entry name" value="ClpP/crotonase"/>
    <property type="match status" value="1"/>
</dbReference>
<evidence type="ECO:0000256" key="3">
    <source>
        <dbReference type="ARBA" id="ARBA00022801"/>
    </source>
</evidence>
<evidence type="ECO:0000259" key="4">
    <source>
        <dbReference type="Pfam" id="PF16113"/>
    </source>
</evidence>
<dbReference type="GO" id="GO:0006574">
    <property type="term" value="P:L-valine catabolic process"/>
    <property type="evidence" value="ECO:0007669"/>
    <property type="project" value="TreeGrafter"/>
</dbReference>
<organism evidence="5 6">
    <name type="scientific">Geosporobacter ferrireducens</name>
    <dbReference type="NCBI Taxonomy" id="1424294"/>
    <lineage>
        <taxon>Bacteria</taxon>
        <taxon>Bacillati</taxon>
        <taxon>Bacillota</taxon>
        <taxon>Clostridia</taxon>
        <taxon>Peptostreptococcales</taxon>
        <taxon>Thermotaleaceae</taxon>
        <taxon>Geosporobacter</taxon>
    </lineage>
</organism>
<dbReference type="PANTHER" id="PTHR43176:SF3">
    <property type="entry name" value="3-HYDROXYISOBUTYRYL-COA HYDROLASE, MITOCHONDRIAL"/>
    <property type="match status" value="1"/>
</dbReference>
<dbReference type="CDD" id="cd06558">
    <property type="entry name" value="crotonase-like"/>
    <property type="match status" value="1"/>
</dbReference>
<dbReference type="PANTHER" id="PTHR43176">
    <property type="entry name" value="3-HYDROXYISOBUTYRYL-COA HYDROLASE-RELATED"/>
    <property type="match status" value="1"/>
</dbReference>
<dbReference type="RefSeq" id="WP_069980887.1">
    <property type="nucleotide sequence ID" value="NZ_CP017269.1"/>
</dbReference>
<dbReference type="EMBL" id="CP017269">
    <property type="protein sequence ID" value="AOT72578.1"/>
    <property type="molecule type" value="Genomic_DNA"/>
</dbReference>
<keyword evidence="6" id="KW-1185">Reference proteome</keyword>
<dbReference type="EC" id="3.1.2.4" evidence="2"/>
<dbReference type="Proteomes" id="UP000095743">
    <property type="component" value="Chromosome"/>
</dbReference>
<protein>
    <recommendedName>
        <fullName evidence="2">3-hydroxyisobutyryl-CoA hydrolase</fullName>
        <ecNumber evidence="2">3.1.2.4</ecNumber>
    </recommendedName>
</protein>
<name>A0A1D8GNT0_9FIRM</name>
<dbReference type="Pfam" id="PF16113">
    <property type="entry name" value="ECH_2"/>
    <property type="match status" value="1"/>
</dbReference>
<dbReference type="InterPro" id="IPR045004">
    <property type="entry name" value="ECH_dom"/>
</dbReference>
<dbReference type="NCBIfam" id="NF004127">
    <property type="entry name" value="PRK05617.1"/>
    <property type="match status" value="1"/>
</dbReference>
<dbReference type="STRING" id="1424294.Gferi_25295"/>
<comment type="catalytic activity">
    <reaction evidence="1">
        <text>3-hydroxy-2-methylpropanoyl-CoA + H2O = 3-hydroxy-2-methylpropanoate + CoA + H(+)</text>
        <dbReference type="Rhea" id="RHEA:20888"/>
        <dbReference type="ChEBI" id="CHEBI:11805"/>
        <dbReference type="ChEBI" id="CHEBI:15377"/>
        <dbReference type="ChEBI" id="CHEBI:15378"/>
        <dbReference type="ChEBI" id="CHEBI:57287"/>
        <dbReference type="ChEBI" id="CHEBI:57340"/>
        <dbReference type="EC" id="3.1.2.4"/>
    </reaction>
</comment>
<dbReference type="Gene3D" id="3.90.226.10">
    <property type="entry name" value="2-enoyl-CoA Hydratase, Chain A, domain 1"/>
    <property type="match status" value="1"/>
</dbReference>
<evidence type="ECO:0000313" key="6">
    <source>
        <dbReference type="Proteomes" id="UP000095743"/>
    </source>
</evidence>
<gene>
    <name evidence="5" type="ORF">Gferi_25295</name>
</gene>
<reference evidence="5 6" key="1">
    <citation type="submission" date="2016-09" db="EMBL/GenBank/DDBJ databases">
        <title>Genomic analysis reveals versatility of anaerobic energy metabolism of Geosporobacter ferrireducens IRF9 of phylum Firmicutes.</title>
        <authorList>
            <person name="Kim S.-J."/>
        </authorList>
    </citation>
    <scope>NUCLEOTIDE SEQUENCE [LARGE SCALE GENOMIC DNA]</scope>
    <source>
        <strain evidence="5 6">IRF9</strain>
    </source>
</reference>
<dbReference type="InterPro" id="IPR032259">
    <property type="entry name" value="HIBYL-CoA-H"/>
</dbReference>
<proteinExistence type="predicted"/>
<dbReference type="InterPro" id="IPR029045">
    <property type="entry name" value="ClpP/crotonase-like_dom_sf"/>
</dbReference>
<keyword evidence="3" id="KW-0378">Hydrolase</keyword>
<sequence length="375" mass="42504">MTGNSEILYHVSKGVGWIKFNRSHALNALSFEMIESLYKVLQKWKNDDCVAIICIEGEGDKAFCAGGDVRALYDLRDSNVEEYALKFFSMEYRMNMTMHTYPKPILAYINGIVMGGGVGVSMGASHRIITEKTKWAMPEMNIGLYPDVGGSYFLTRMPGYVGRYLALTSVTIGPVDVLYAGAADYFIDSRAWGDVKAVIEGMTWIKDSAELQLNVLLAVSQQVISSKNFQMNLLNESTLALTEEKITEHFALERIEDIISRLEASAENGDLWAKETLDILLEKSPTSLKVTLQQLIKGEKKNLFDCFMMELEMSMNFMKSHDFYEGVRAVLVDKDRMPRWKPKTLSDVAEEDISAFFTYRWKNGQNPLEEFSSMF</sequence>
<dbReference type="KEGG" id="gfe:Gferi_25295"/>
<dbReference type="GO" id="GO:0003860">
    <property type="term" value="F:3-hydroxyisobutyryl-CoA hydrolase activity"/>
    <property type="evidence" value="ECO:0007669"/>
    <property type="project" value="UniProtKB-EC"/>
</dbReference>
<accession>A0A1D8GNT0</accession>